<protein>
    <submittedName>
        <fullName evidence="2">SusD/RagB family nutrient-binding outer membrane lipoprotein</fullName>
    </submittedName>
</protein>
<sequence length="474" mass="52398">MKKIFLTVLSLIVLASCQTDAQYENLNRDPKNPTQVDADFLFNSAAKSLVDQMTSTNVNTNIYRLLAQYWTETTYVDEANYDFNTRNIPQNHWSEMYRDVLLDLTDAQERVLNDASLSTADKTVTAAQAEVLLIYTWQQMVDTFGDIPYSQALNANAYPLPAYDDAATIYTDLLSRIDTAISGLSAGGSGFAVDNLYSGDITKWKKFAASLKLRLGIRLSDVNATVAKAAVESAYSTGVFSSNSDNASWAYLGTSNPNPLWTDLVQSGRSDFVVANTTVDFMNTLSDPRRAQYFDDNLSGGYVGGPYGANNTYENYTHVGDIMIDPTTPACLIDYAEVSFYLAEAAARGWSVGGTAQQHYNNGITASFDYWGATGVASYLLNPSVAYATASGDWREKIGKQFWLAMYNRGFEGWTVWRKYNTPTFNLPAVSGLPVPTRYTYPINEQNLNVDNWTAASTAIGGDKQTTKLFWDVN</sequence>
<dbReference type="SUPFAM" id="SSF48452">
    <property type="entry name" value="TPR-like"/>
    <property type="match status" value="1"/>
</dbReference>
<feature type="chain" id="PRO_5047069128" evidence="1">
    <location>
        <begin position="22"/>
        <end position="474"/>
    </location>
</feature>
<dbReference type="Proteomes" id="UP001597011">
    <property type="component" value="Unassembled WGS sequence"/>
</dbReference>
<dbReference type="InterPro" id="IPR041662">
    <property type="entry name" value="SusD-like_2"/>
</dbReference>
<dbReference type="EMBL" id="JBHTIB010000002">
    <property type="protein sequence ID" value="MFD0834182.1"/>
    <property type="molecule type" value="Genomic_DNA"/>
</dbReference>
<proteinExistence type="predicted"/>
<feature type="signal peptide" evidence="1">
    <location>
        <begin position="1"/>
        <end position="21"/>
    </location>
</feature>
<dbReference type="Gene3D" id="1.25.40.390">
    <property type="match status" value="1"/>
</dbReference>
<dbReference type="RefSeq" id="WP_379938312.1">
    <property type="nucleotide sequence ID" value="NZ_JBHTIB010000002.1"/>
</dbReference>
<keyword evidence="2" id="KW-0449">Lipoprotein</keyword>
<dbReference type="PROSITE" id="PS51257">
    <property type="entry name" value="PROKAR_LIPOPROTEIN"/>
    <property type="match status" value="1"/>
</dbReference>
<keyword evidence="1" id="KW-0732">Signal</keyword>
<gene>
    <name evidence="2" type="ORF">ACFQ0I_00280</name>
</gene>
<dbReference type="InterPro" id="IPR011990">
    <property type="entry name" value="TPR-like_helical_dom_sf"/>
</dbReference>
<evidence type="ECO:0000256" key="1">
    <source>
        <dbReference type="SAM" id="SignalP"/>
    </source>
</evidence>
<accession>A0ABW3BNF5</accession>
<comment type="caution">
    <text evidence="2">The sequence shown here is derived from an EMBL/GenBank/DDBJ whole genome shotgun (WGS) entry which is preliminary data.</text>
</comment>
<evidence type="ECO:0000313" key="3">
    <source>
        <dbReference type="Proteomes" id="UP001597011"/>
    </source>
</evidence>
<dbReference type="Pfam" id="PF12771">
    <property type="entry name" value="SusD-like_2"/>
    <property type="match status" value="1"/>
</dbReference>
<organism evidence="2 3">
    <name type="scientific">Mariniflexile aquimaris</name>
    <dbReference type="NCBI Taxonomy" id="881009"/>
    <lineage>
        <taxon>Bacteria</taxon>
        <taxon>Pseudomonadati</taxon>
        <taxon>Bacteroidota</taxon>
        <taxon>Flavobacteriia</taxon>
        <taxon>Flavobacteriales</taxon>
        <taxon>Flavobacteriaceae</taxon>
        <taxon>Mariniflexile</taxon>
    </lineage>
</organism>
<name>A0ABW3BNF5_9FLAO</name>
<evidence type="ECO:0000313" key="2">
    <source>
        <dbReference type="EMBL" id="MFD0834182.1"/>
    </source>
</evidence>
<keyword evidence="3" id="KW-1185">Reference proteome</keyword>
<reference evidence="3" key="1">
    <citation type="journal article" date="2019" name="Int. J. Syst. Evol. Microbiol.">
        <title>The Global Catalogue of Microorganisms (GCM) 10K type strain sequencing project: providing services to taxonomists for standard genome sequencing and annotation.</title>
        <authorList>
            <consortium name="The Broad Institute Genomics Platform"/>
            <consortium name="The Broad Institute Genome Sequencing Center for Infectious Disease"/>
            <person name="Wu L."/>
            <person name="Ma J."/>
        </authorList>
    </citation>
    <scope>NUCLEOTIDE SEQUENCE [LARGE SCALE GENOMIC DNA]</scope>
    <source>
        <strain evidence="3">CCUG 60529</strain>
    </source>
</reference>